<gene>
    <name evidence="1" type="ORF">Pcinc_034140</name>
</gene>
<dbReference type="AlphaFoldDB" id="A0AAE1EQT6"/>
<sequence>MAAPMRIRQPRNFRDRKDVLNELSDAELIKRYRGDDLGPSQQTVSRVITETLFALSRNEILSQYFKFPVTLENCHTKAVDFQQIAGFPGVIGTIDGTHVRITAPKEFEAEYVNRKSLDHNQTITEHTRRPEMLLSVVLAN</sequence>
<evidence type="ECO:0000313" key="1">
    <source>
        <dbReference type="EMBL" id="KAK3859770.1"/>
    </source>
</evidence>
<proteinExistence type="predicted"/>
<name>A0AAE1EQT6_PETCI</name>
<evidence type="ECO:0008006" key="3">
    <source>
        <dbReference type="Google" id="ProtNLM"/>
    </source>
</evidence>
<reference evidence="1" key="1">
    <citation type="submission" date="2023-10" db="EMBL/GenBank/DDBJ databases">
        <title>Genome assemblies of two species of porcelain crab, Petrolisthes cinctipes and Petrolisthes manimaculis (Anomura: Porcellanidae).</title>
        <authorList>
            <person name="Angst P."/>
        </authorList>
    </citation>
    <scope>NUCLEOTIDE SEQUENCE</scope>
    <source>
        <strain evidence="1">PB745_01</strain>
        <tissue evidence="1">Gill</tissue>
    </source>
</reference>
<comment type="caution">
    <text evidence="1">The sequence shown here is derived from an EMBL/GenBank/DDBJ whole genome shotgun (WGS) entry which is preliminary data.</text>
</comment>
<accession>A0AAE1EQT6</accession>
<dbReference type="Proteomes" id="UP001286313">
    <property type="component" value="Unassembled WGS sequence"/>
</dbReference>
<dbReference type="EMBL" id="JAWQEG010004925">
    <property type="protein sequence ID" value="KAK3859770.1"/>
    <property type="molecule type" value="Genomic_DNA"/>
</dbReference>
<protein>
    <recommendedName>
        <fullName evidence="3">Nuclease HARBI1</fullName>
    </recommendedName>
</protein>
<evidence type="ECO:0000313" key="2">
    <source>
        <dbReference type="Proteomes" id="UP001286313"/>
    </source>
</evidence>
<keyword evidence="2" id="KW-1185">Reference proteome</keyword>
<organism evidence="1 2">
    <name type="scientific">Petrolisthes cinctipes</name>
    <name type="common">Flat porcelain crab</name>
    <dbReference type="NCBI Taxonomy" id="88211"/>
    <lineage>
        <taxon>Eukaryota</taxon>
        <taxon>Metazoa</taxon>
        <taxon>Ecdysozoa</taxon>
        <taxon>Arthropoda</taxon>
        <taxon>Crustacea</taxon>
        <taxon>Multicrustacea</taxon>
        <taxon>Malacostraca</taxon>
        <taxon>Eumalacostraca</taxon>
        <taxon>Eucarida</taxon>
        <taxon>Decapoda</taxon>
        <taxon>Pleocyemata</taxon>
        <taxon>Anomura</taxon>
        <taxon>Galatheoidea</taxon>
        <taxon>Porcellanidae</taxon>
        <taxon>Petrolisthes</taxon>
    </lineage>
</organism>